<keyword evidence="8 13" id="KW-0805">Transcription regulation</keyword>
<keyword evidence="5 13" id="KW-0227">DNA damage</keyword>
<keyword evidence="10 13" id="KW-0234">DNA repair</keyword>
<comment type="subcellular location">
    <subcellularLocation>
        <location evidence="1 13">Nucleus</location>
    </subcellularLocation>
</comment>
<evidence type="ECO:0000256" key="6">
    <source>
        <dbReference type="ARBA" id="ARBA00022771"/>
    </source>
</evidence>
<reference evidence="14" key="1">
    <citation type="submission" date="2020-05" db="EMBL/GenBank/DDBJ databases">
        <title>Phylogenomic resolution of chytrid fungi.</title>
        <authorList>
            <person name="Stajich J.E."/>
            <person name="Amses K."/>
            <person name="Simmons R."/>
            <person name="Seto K."/>
            <person name="Myers J."/>
            <person name="Bonds A."/>
            <person name="Quandt C.A."/>
            <person name="Barry K."/>
            <person name="Liu P."/>
            <person name="Grigoriev I."/>
            <person name="Longcore J.E."/>
            <person name="James T.Y."/>
        </authorList>
    </citation>
    <scope>NUCLEOTIDE SEQUENCE</scope>
    <source>
        <strain evidence="14">JEL0318</strain>
    </source>
</reference>
<dbReference type="Pfam" id="PF03850">
    <property type="entry name" value="Tfb4"/>
    <property type="match status" value="1"/>
</dbReference>
<evidence type="ECO:0000256" key="3">
    <source>
        <dbReference type="ARBA" id="ARBA00021280"/>
    </source>
</evidence>
<dbReference type="GO" id="GO:0005675">
    <property type="term" value="C:transcription factor TFIIH holo complex"/>
    <property type="evidence" value="ECO:0007669"/>
    <property type="project" value="UniProtKB-UniRule"/>
</dbReference>
<evidence type="ECO:0000256" key="11">
    <source>
        <dbReference type="ARBA" id="ARBA00023242"/>
    </source>
</evidence>
<comment type="similarity">
    <text evidence="2 13">Belongs to the TFB4 family.</text>
</comment>
<evidence type="ECO:0000256" key="5">
    <source>
        <dbReference type="ARBA" id="ARBA00022763"/>
    </source>
</evidence>
<dbReference type="PANTHER" id="PTHR12831">
    <property type="entry name" value="TRANSCRIPTION INITIATION FACTOR IIH TFIIH , POLYPEPTIDE 3-RELATED"/>
    <property type="match status" value="1"/>
</dbReference>
<dbReference type="InterPro" id="IPR036465">
    <property type="entry name" value="vWFA_dom_sf"/>
</dbReference>
<dbReference type="GO" id="GO:0006355">
    <property type="term" value="P:regulation of DNA-templated transcription"/>
    <property type="evidence" value="ECO:0007669"/>
    <property type="project" value="InterPro"/>
</dbReference>
<evidence type="ECO:0000256" key="13">
    <source>
        <dbReference type="RuleBase" id="RU368090"/>
    </source>
</evidence>
<keyword evidence="6 13" id="KW-0863">Zinc-finger</keyword>
<keyword evidence="15" id="KW-1185">Reference proteome</keyword>
<comment type="caution">
    <text evidence="14">The sequence shown here is derived from an EMBL/GenBank/DDBJ whole genome shotgun (WGS) entry which is preliminary data.</text>
</comment>
<name>A0AAD5S2R1_9FUNG</name>
<dbReference type="GO" id="GO:0008270">
    <property type="term" value="F:zinc ion binding"/>
    <property type="evidence" value="ECO:0007669"/>
    <property type="project" value="UniProtKB-KW"/>
</dbReference>
<evidence type="ECO:0000256" key="12">
    <source>
        <dbReference type="ARBA" id="ARBA00033341"/>
    </source>
</evidence>
<sequence>MSIEEDVNLLAVIIDCNPTAWARAAQSPDKPIHFTRVLEQLLVFINAHLALRFDNQLAVIASHVDESRFLYPPAPEEPPLESAAKKPANVYKHFKDVDDQVVAKLKKLVTEEAGTSSATTKMAASISLALS</sequence>
<dbReference type="GO" id="GO:0006289">
    <property type="term" value="P:nucleotide-excision repair"/>
    <property type="evidence" value="ECO:0007669"/>
    <property type="project" value="UniProtKB-UniRule"/>
</dbReference>
<protein>
    <recommendedName>
        <fullName evidence="3 13">General transcription and DNA repair factor IIH subunit TFB4</fullName>
        <shortName evidence="13">TFIIH subunit TFB4</shortName>
    </recommendedName>
    <alternativeName>
        <fullName evidence="12 13">RNA polymerase II transcription factor B subunit 4</fullName>
    </alternativeName>
</protein>
<evidence type="ECO:0000256" key="1">
    <source>
        <dbReference type="ARBA" id="ARBA00004123"/>
    </source>
</evidence>
<keyword evidence="11 13" id="KW-0539">Nucleus</keyword>
<keyword evidence="7 13" id="KW-0862">Zinc</keyword>
<dbReference type="EMBL" id="JADGJD010001772">
    <property type="protein sequence ID" value="KAJ3038045.1"/>
    <property type="molecule type" value="Genomic_DNA"/>
</dbReference>
<feature type="non-terminal residue" evidence="14">
    <location>
        <position position="131"/>
    </location>
</feature>
<dbReference type="InterPro" id="IPR004600">
    <property type="entry name" value="TFIIH_Tfb4/GTF2H3"/>
</dbReference>
<evidence type="ECO:0000256" key="9">
    <source>
        <dbReference type="ARBA" id="ARBA00023163"/>
    </source>
</evidence>
<proteinExistence type="inferred from homology"/>
<keyword evidence="4 13" id="KW-0479">Metal-binding</keyword>
<evidence type="ECO:0000256" key="2">
    <source>
        <dbReference type="ARBA" id="ARBA00005273"/>
    </source>
</evidence>
<dbReference type="Proteomes" id="UP001212841">
    <property type="component" value="Unassembled WGS sequence"/>
</dbReference>
<evidence type="ECO:0000313" key="14">
    <source>
        <dbReference type="EMBL" id="KAJ3038045.1"/>
    </source>
</evidence>
<gene>
    <name evidence="14" type="primary">TFB4</name>
    <name evidence="14" type="ORF">HK097_003305</name>
</gene>
<dbReference type="PANTHER" id="PTHR12831:SF0">
    <property type="entry name" value="GENERAL TRANSCRIPTION FACTOR IIH SUBUNIT 3"/>
    <property type="match status" value="1"/>
</dbReference>
<organism evidence="14 15">
    <name type="scientific">Rhizophlyctis rosea</name>
    <dbReference type="NCBI Taxonomy" id="64517"/>
    <lineage>
        <taxon>Eukaryota</taxon>
        <taxon>Fungi</taxon>
        <taxon>Fungi incertae sedis</taxon>
        <taxon>Chytridiomycota</taxon>
        <taxon>Chytridiomycota incertae sedis</taxon>
        <taxon>Chytridiomycetes</taxon>
        <taxon>Rhizophlyctidales</taxon>
        <taxon>Rhizophlyctidaceae</taxon>
        <taxon>Rhizophlyctis</taxon>
    </lineage>
</organism>
<keyword evidence="9 13" id="KW-0804">Transcription</keyword>
<evidence type="ECO:0000256" key="10">
    <source>
        <dbReference type="ARBA" id="ARBA00023204"/>
    </source>
</evidence>
<evidence type="ECO:0000256" key="7">
    <source>
        <dbReference type="ARBA" id="ARBA00022833"/>
    </source>
</evidence>
<comment type="subunit">
    <text evidence="13">Component of the 7-subunit TFIIH core complex composed of XPB/SSL2, XPD/RAD3, SSL1, TFB1, TFB2, TFB4 and TFB5, which is active in NER. The core complex associates with the 3-subunit CTD-kinase module TFIIK composed of CCL1, KIN28 and TFB3 to form the 10-subunit holoenzyme (holo-TFIIH) active in transcription.</text>
</comment>
<dbReference type="AlphaFoldDB" id="A0AAD5S2R1"/>
<dbReference type="GO" id="GO:0000439">
    <property type="term" value="C:transcription factor TFIIH core complex"/>
    <property type="evidence" value="ECO:0007669"/>
    <property type="project" value="UniProtKB-UniRule"/>
</dbReference>
<dbReference type="Gene3D" id="3.40.50.410">
    <property type="entry name" value="von Willebrand factor, type A domain"/>
    <property type="match status" value="1"/>
</dbReference>
<evidence type="ECO:0000313" key="15">
    <source>
        <dbReference type="Proteomes" id="UP001212841"/>
    </source>
</evidence>
<evidence type="ECO:0000256" key="4">
    <source>
        <dbReference type="ARBA" id="ARBA00022723"/>
    </source>
</evidence>
<accession>A0AAD5S2R1</accession>
<comment type="function">
    <text evidence="13">Component of the general transcription and DNA repair factor IIH (TFIIH) core complex, which is involved in general and transcription-coupled nucleotide excision repair (NER) of damaged DNA and, when complexed to TFIIK, in RNA transcription by RNA polymerase II. In NER, TFIIH acts by opening DNA around the lesion to allow the excision of the damaged oligonucleotide and its replacement by a new DNA fragment. In transcription, TFIIH has an essential role in transcription initiation. When the pre-initiation complex (PIC) has been established, TFIIH is required for promoter opening and promoter escape. Phosphorylation of the C-terminal tail (CTD) of the largest subunit of RNA polymerase II by the kinase module TFIIK controls the initiation of transcription.</text>
</comment>
<evidence type="ECO:0000256" key="8">
    <source>
        <dbReference type="ARBA" id="ARBA00023015"/>
    </source>
</evidence>